<evidence type="ECO:0000313" key="2">
    <source>
        <dbReference type="Proteomes" id="UP001060215"/>
    </source>
</evidence>
<gene>
    <name evidence="1" type="ORF">LOK49_LG13G02447</name>
</gene>
<protein>
    <submittedName>
        <fullName evidence="1">Protein QUIRKY</fullName>
    </submittedName>
</protein>
<reference evidence="1 2" key="1">
    <citation type="journal article" date="2022" name="Plant J.">
        <title>Chromosome-level genome of Camellia lanceoleosa provides a valuable resource for understanding genome evolution and self-incompatibility.</title>
        <authorList>
            <person name="Gong W."/>
            <person name="Xiao S."/>
            <person name="Wang L."/>
            <person name="Liao Z."/>
            <person name="Chang Y."/>
            <person name="Mo W."/>
            <person name="Hu G."/>
            <person name="Li W."/>
            <person name="Zhao G."/>
            <person name="Zhu H."/>
            <person name="Hu X."/>
            <person name="Ji K."/>
            <person name="Xiang X."/>
            <person name="Song Q."/>
            <person name="Yuan D."/>
            <person name="Jin S."/>
            <person name="Zhang L."/>
        </authorList>
    </citation>
    <scope>NUCLEOTIDE SEQUENCE [LARGE SCALE GENOMIC DNA]</scope>
    <source>
        <strain evidence="1">SQ_2022a</strain>
    </source>
</reference>
<organism evidence="1 2">
    <name type="scientific">Camellia lanceoleosa</name>
    <dbReference type="NCBI Taxonomy" id="1840588"/>
    <lineage>
        <taxon>Eukaryota</taxon>
        <taxon>Viridiplantae</taxon>
        <taxon>Streptophyta</taxon>
        <taxon>Embryophyta</taxon>
        <taxon>Tracheophyta</taxon>
        <taxon>Spermatophyta</taxon>
        <taxon>Magnoliopsida</taxon>
        <taxon>eudicotyledons</taxon>
        <taxon>Gunneridae</taxon>
        <taxon>Pentapetalae</taxon>
        <taxon>asterids</taxon>
        <taxon>Ericales</taxon>
        <taxon>Theaceae</taxon>
        <taxon>Camellia</taxon>
    </lineage>
</organism>
<proteinExistence type="predicted"/>
<comment type="caution">
    <text evidence="1">The sequence shown here is derived from an EMBL/GenBank/DDBJ whole genome shotgun (WGS) entry which is preliminary data.</text>
</comment>
<name>A0ACC0FL34_9ERIC</name>
<dbReference type="EMBL" id="CM045771">
    <property type="protein sequence ID" value="KAI7988832.1"/>
    <property type="molecule type" value="Genomic_DNA"/>
</dbReference>
<accession>A0ACC0FL34</accession>
<keyword evidence="2" id="KW-1185">Reference proteome</keyword>
<sequence length="109" mass="12032">MSNLKLVVEVVSAHNLLPKDGQGSSTSYVELHFDNQRLTTIKEKISTLLGMKLSISISLIQTTYQNSLDAYVYNNVQANHSKSCLGKVSINGTSFVPYSDAVILHYPLE</sequence>
<dbReference type="Proteomes" id="UP001060215">
    <property type="component" value="Chromosome 14"/>
</dbReference>
<evidence type="ECO:0000313" key="1">
    <source>
        <dbReference type="EMBL" id="KAI7988832.1"/>
    </source>
</evidence>